<feature type="domain" description="Sigma-54 factor interaction" evidence="5">
    <location>
        <begin position="139"/>
        <end position="366"/>
    </location>
</feature>
<dbReference type="InterPro" id="IPR002197">
    <property type="entry name" value="HTH_Fis"/>
</dbReference>
<sequence length="445" mass="49602">MGKTHKDDHALLQSLVEAHPEPFALIDEHFTIVACNKKYADAYTDLTPDDIVGMKCHEVSHKSTDRCDLNGEECPLERVFESRHPVQVVHQHFDRNRAPYYVNVHGSPIRAQSGGVRYFGEAMAPISRVDDLDFDDERLIGCCPSFVNMLDNLSLVAQTDLPVLIHGETGTGKELAALFLHRKSRRADREFVTIDCTTLSDAMFVAELFGHEAGAFTGAAATRKGLVEVADGGTLFLDEFGEISPEIQTKLLRVLDRGTFRRLGSNRERKANFRLICATNRNLAQRVEAGAFRADLFYRVNSMQITLPALRHRKEDIPQLVDFFLRKLMPANLAPLISDAALEALLRYDFPGNVRELKNTLERAVVVARGGTLEPQHLPAELRHPQPSAKCDDGADCGYHDACADDPGIIRAALARFGGNRRKTAAFLKVSERTLYRRLKALGLT</sequence>
<dbReference type="Pfam" id="PF00158">
    <property type="entry name" value="Sigma54_activat"/>
    <property type="match status" value="1"/>
</dbReference>
<dbReference type="PANTHER" id="PTHR32071">
    <property type="entry name" value="TRANSCRIPTIONAL REGULATORY PROTEIN"/>
    <property type="match status" value="1"/>
</dbReference>
<dbReference type="KEGG" id="tni:TVNIR_1538"/>
<dbReference type="InterPro" id="IPR013656">
    <property type="entry name" value="PAS_4"/>
</dbReference>
<keyword evidence="2" id="KW-0067">ATP-binding</keyword>
<keyword evidence="7" id="KW-1185">Reference proteome</keyword>
<dbReference type="GO" id="GO:0043565">
    <property type="term" value="F:sequence-specific DNA binding"/>
    <property type="evidence" value="ECO:0007669"/>
    <property type="project" value="InterPro"/>
</dbReference>
<keyword evidence="3" id="KW-0805">Transcription regulation</keyword>
<protein>
    <submittedName>
        <fullName evidence="6">Sigma54 specific transcriptional regulator, Fis family-like protein</fullName>
    </submittedName>
</protein>
<dbReference type="eggNOG" id="COG3829">
    <property type="taxonomic scope" value="Bacteria"/>
</dbReference>
<dbReference type="SUPFAM" id="SSF46689">
    <property type="entry name" value="Homeodomain-like"/>
    <property type="match status" value="1"/>
</dbReference>
<dbReference type="PRINTS" id="PR01590">
    <property type="entry name" value="HTHFIS"/>
</dbReference>
<accession>L0DW51</accession>
<evidence type="ECO:0000256" key="2">
    <source>
        <dbReference type="ARBA" id="ARBA00022840"/>
    </source>
</evidence>
<evidence type="ECO:0000313" key="6">
    <source>
        <dbReference type="EMBL" id="AGA33205.1"/>
    </source>
</evidence>
<dbReference type="HOGENOM" id="CLU_000445_8_1_6"/>
<keyword evidence="4" id="KW-0804">Transcription</keyword>
<dbReference type="Gene3D" id="1.10.8.60">
    <property type="match status" value="1"/>
</dbReference>
<keyword evidence="1" id="KW-0547">Nucleotide-binding</keyword>
<dbReference type="Pfam" id="PF25601">
    <property type="entry name" value="AAA_lid_14"/>
    <property type="match status" value="1"/>
</dbReference>
<dbReference type="Gene3D" id="1.10.10.60">
    <property type="entry name" value="Homeodomain-like"/>
    <property type="match status" value="1"/>
</dbReference>
<dbReference type="InterPro" id="IPR000014">
    <property type="entry name" value="PAS"/>
</dbReference>
<evidence type="ECO:0000256" key="1">
    <source>
        <dbReference type="ARBA" id="ARBA00022741"/>
    </source>
</evidence>
<evidence type="ECO:0000313" key="7">
    <source>
        <dbReference type="Proteomes" id="UP000010809"/>
    </source>
</evidence>
<dbReference type="InterPro" id="IPR003593">
    <property type="entry name" value="AAA+_ATPase"/>
</dbReference>
<dbReference type="Proteomes" id="UP000010809">
    <property type="component" value="Chromosome"/>
</dbReference>
<dbReference type="InterPro" id="IPR025944">
    <property type="entry name" value="Sigma_54_int_dom_CS"/>
</dbReference>
<dbReference type="AlphaFoldDB" id="L0DW51"/>
<reference evidence="6" key="1">
    <citation type="submission" date="2015-12" db="EMBL/GenBank/DDBJ databases">
        <authorList>
            <person name="Tikhonova T.V."/>
            <person name="Pavlov A.R."/>
            <person name="Beletsky A.V."/>
            <person name="Mardanov A.V."/>
            <person name="Sorokin D.Y."/>
            <person name="Ravin N.V."/>
            <person name="Popov V.O."/>
        </authorList>
    </citation>
    <scope>NUCLEOTIDE SEQUENCE</scope>
    <source>
        <strain evidence="6">DSM 14787</strain>
    </source>
</reference>
<dbReference type="InterPro" id="IPR027417">
    <property type="entry name" value="P-loop_NTPase"/>
</dbReference>
<dbReference type="STRING" id="1255043.TVNIR_1538"/>
<evidence type="ECO:0000256" key="4">
    <source>
        <dbReference type="ARBA" id="ARBA00023163"/>
    </source>
</evidence>
<name>L0DW51_THIND</name>
<dbReference type="RefSeq" id="WP_015258339.1">
    <property type="nucleotide sequence ID" value="NC_019902.2"/>
</dbReference>
<dbReference type="SUPFAM" id="SSF55785">
    <property type="entry name" value="PYP-like sensor domain (PAS domain)"/>
    <property type="match status" value="1"/>
</dbReference>
<dbReference type="InterPro" id="IPR009057">
    <property type="entry name" value="Homeodomain-like_sf"/>
</dbReference>
<dbReference type="Pfam" id="PF08448">
    <property type="entry name" value="PAS_4"/>
    <property type="match status" value="1"/>
</dbReference>
<proteinExistence type="predicted"/>
<dbReference type="GO" id="GO:0005524">
    <property type="term" value="F:ATP binding"/>
    <property type="evidence" value="ECO:0007669"/>
    <property type="project" value="UniProtKB-KW"/>
</dbReference>
<evidence type="ECO:0000259" key="5">
    <source>
        <dbReference type="PROSITE" id="PS50045"/>
    </source>
</evidence>
<evidence type="ECO:0000256" key="3">
    <source>
        <dbReference type="ARBA" id="ARBA00023015"/>
    </source>
</evidence>
<dbReference type="Pfam" id="PF02954">
    <property type="entry name" value="HTH_8"/>
    <property type="match status" value="1"/>
</dbReference>
<dbReference type="SMART" id="SM00382">
    <property type="entry name" value="AAA"/>
    <property type="match status" value="1"/>
</dbReference>
<dbReference type="PATRIC" id="fig|1255043.3.peg.1557"/>
<dbReference type="CDD" id="cd00130">
    <property type="entry name" value="PAS"/>
    <property type="match status" value="1"/>
</dbReference>
<dbReference type="PANTHER" id="PTHR32071:SF113">
    <property type="entry name" value="ALGINATE BIOSYNTHESIS TRANSCRIPTIONAL REGULATORY PROTEIN ALGB"/>
    <property type="match status" value="1"/>
</dbReference>
<dbReference type="InterPro" id="IPR058031">
    <property type="entry name" value="AAA_lid_NorR"/>
</dbReference>
<dbReference type="Gene3D" id="3.30.450.20">
    <property type="entry name" value="PAS domain"/>
    <property type="match status" value="1"/>
</dbReference>
<dbReference type="PROSITE" id="PS50045">
    <property type="entry name" value="SIGMA54_INTERACT_4"/>
    <property type="match status" value="1"/>
</dbReference>
<dbReference type="Gene3D" id="3.40.50.300">
    <property type="entry name" value="P-loop containing nucleotide triphosphate hydrolases"/>
    <property type="match status" value="1"/>
</dbReference>
<dbReference type="CDD" id="cd00009">
    <property type="entry name" value="AAA"/>
    <property type="match status" value="1"/>
</dbReference>
<dbReference type="GO" id="GO:0006355">
    <property type="term" value="P:regulation of DNA-templated transcription"/>
    <property type="evidence" value="ECO:0007669"/>
    <property type="project" value="InterPro"/>
</dbReference>
<dbReference type="FunFam" id="3.40.50.300:FF:000006">
    <property type="entry name" value="DNA-binding transcriptional regulator NtrC"/>
    <property type="match status" value="1"/>
</dbReference>
<gene>
    <name evidence="6" type="ordered locus">TVNIR_1538</name>
</gene>
<dbReference type="PROSITE" id="PS00688">
    <property type="entry name" value="SIGMA54_INTERACT_3"/>
    <property type="match status" value="1"/>
</dbReference>
<dbReference type="SUPFAM" id="SSF52540">
    <property type="entry name" value="P-loop containing nucleoside triphosphate hydrolases"/>
    <property type="match status" value="1"/>
</dbReference>
<dbReference type="EMBL" id="CP003989">
    <property type="protein sequence ID" value="AGA33205.1"/>
    <property type="molecule type" value="Genomic_DNA"/>
</dbReference>
<organism evidence="6 7">
    <name type="scientific">Thioalkalivibrio nitratireducens (strain DSM 14787 / UNIQEM 213 / ALEN2)</name>
    <dbReference type="NCBI Taxonomy" id="1255043"/>
    <lineage>
        <taxon>Bacteria</taxon>
        <taxon>Pseudomonadati</taxon>
        <taxon>Pseudomonadota</taxon>
        <taxon>Gammaproteobacteria</taxon>
        <taxon>Chromatiales</taxon>
        <taxon>Ectothiorhodospiraceae</taxon>
        <taxon>Thioalkalivibrio</taxon>
    </lineage>
</organism>
<dbReference type="InterPro" id="IPR002078">
    <property type="entry name" value="Sigma_54_int"/>
</dbReference>
<dbReference type="InterPro" id="IPR035965">
    <property type="entry name" value="PAS-like_dom_sf"/>
</dbReference>